<accession>A0ABY4AY98</accession>
<dbReference type="RefSeq" id="WP_243570231.1">
    <property type="nucleotide sequence ID" value="NZ_BAAARD010000009.1"/>
</dbReference>
<dbReference type="EMBL" id="CP094533">
    <property type="protein sequence ID" value="UOE27397.1"/>
    <property type="molecule type" value="Genomic_DNA"/>
</dbReference>
<protein>
    <recommendedName>
        <fullName evidence="4">Sugar ABC transporter ATPase</fullName>
    </recommendedName>
</protein>
<evidence type="ECO:0000313" key="2">
    <source>
        <dbReference type="EMBL" id="UOE27397.1"/>
    </source>
</evidence>
<proteinExistence type="predicted"/>
<organism evidence="2 3">
    <name type="scientific">Agromyces soli</name>
    <dbReference type="NCBI Taxonomy" id="659012"/>
    <lineage>
        <taxon>Bacteria</taxon>
        <taxon>Bacillati</taxon>
        <taxon>Actinomycetota</taxon>
        <taxon>Actinomycetes</taxon>
        <taxon>Micrococcales</taxon>
        <taxon>Microbacteriaceae</taxon>
        <taxon>Agromyces</taxon>
    </lineage>
</organism>
<feature type="compositionally biased region" description="Gly residues" evidence="1">
    <location>
        <begin position="98"/>
        <end position="107"/>
    </location>
</feature>
<name>A0ABY4AY98_9MICO</name>
<dbReference type="Proteomes" id="UP000831304">
    <property type="component" value="Chromosome"/>
</dbReference>
<evidence type="ECO:0000313" key="3">
    <source>
        <dbReference type="Proteomes" id="UP000831304"/>
    </source>
</evidence>
<sequence length="107" mass="11393">MSRNEDWVPEEDAGSYVESQIPGEEYVPEEGEGSYVDSELPENAVVPDAERRVDDDDDDALGTTQPIDRADTGRDGPVPGTGPAERGEPMTDSDDGGLRGGDPGVEE</sequence>
<evidence type="ECO:0008006" key="4">
    <source>
        <dbReference type="Google" id="ProtNLM"/>
    </source>
</evidence>
<gene>
    <name evidence="2" type="ORF">MTP13_06340</name>
</gene>
<keyword evidence="3" id="KW-1185">Reference proteome</keyword>
<evidence type="ECO:0000256" key="1">
    <source>
        <dbReference type="SAM" id="MobiDB-lite"/>
    </source>
</evidence>
<feature type="region of interest" description="Disordered" evidence="1">
    <location>
        <begin position="1"/>
        <end position="107"/>
    </location>
</feature>
<reference evidence="2 3" key="1">
    <citation type="submission" date="2022-03" db="EMBL/GenBank/DDBJ databases">
        <title>Agromyces sp. isolated from the gut of P. brevitarsis seulensis larvae.</title>
        <authorList>
            <person name="Won M."/>
            <person name="Kwon S.-W."/>
        </authorList>
    </citation>
    <scope>NUCLEOTIDE SEQUENCE [LARGE SCALE GENOMIC DNA]</scope>
    <source>
        <strain evidence="2 3">KACC 16215</strain>
    </source>
</reference>